<feature type="domain" description="HTH araC/xylS-type" evidence="4">
    <location>
        <begin position="180"/>
        <end position="278"/>
    </location>
</feature>
<dbReference type="InterPro" id="IPR018062">
    <property type="entry name" value="HTH_AraC-typ_CS"/>
</dbReference>
<dbReference type="PANTHER" id="PTHR43280">
    <property type="entry name" value="ARAC-FAMILY TRANSCRIPTIONAL REGULATOR"/>
    <property type="match status" value="1"/>
</dbReference>
<dbReference type="Proteomes" id="UP001596071">
    <property type="component" value="Unassembled WGS sequence"/>
</dbReference>
<dbReference type="InterPro" id="IPR020449">
    <property type="entry name" value="Tscrpt_reg_AraC-type_HTH"/>
</dbReference>
<name>A0ABW0TV78_9BACL</name>
<dbReference type="InterPro" id="IPR009057">
    <property type="entry name" value="Homeodomain-like_sf"/>
</dbReference>
<sequence length="286" mass="33306">MNDKESSNFLLHAKSNEFYWEGNGQLSLKTFSNGRALYKTDRGFFAVEENRYLLLNEGPYTIGIEEEQDVESFCMFFSDGFAEEIYRTMDASTNELLTDPYKKDDPIHFFERTYATSPSLAGQINTLKRHHKQLDACWHEEQFHHIMQTLIVEQLTSIREIESIKALRKSTREELFQRVTTAHEYIRAFFAQPLQLADIAKAACLSPNHLLRSYAQVYGRTPHQHISELRIQKAKMLLANIELNMTDITFEIGFSNPVSFSKMFKQHIGMSPLQYRKKVILDKKSD</sequence>
<evidence type="ECO:0000256" key="3">
    <source>
        <dbReference type="ARBA" id="ARBA00023163"/>
    </source>
</evidence>
<dbReference type="PANTHER" id="PTHR43280:SF28">
    <property type="entry name" value="HTH-TYPE TRANSCRIPTIONAL ACTIVATOR RHAS"/>
    <property type="match status" value="1"/>
</dbReference>
<keyword evidence="2" id="KW-0238">DNA-binding</keyword>
<dbReference type="PROSITE" id="PS00041">
    <property type="entry name" value="HTH_ARAC_FAMILY_1"/>
    <property type="match status" value="1"/>
</dbReference>
<reference evidence="6" key="1">
    <citation type="journal article" date="2019" name="Int. J. Syst. Evol. Microbiol.">
        <title>The Global Catalogue of Microorganisms (GCM) 10K type strain sequencing project: providing services to taxonomists for standard genome sequencing and annotation.</title>
        <authorList>
            <consortium name="The Broad Institute Genomics Platform"/>
            <consortium name="The Broad Institute Genome Sequencing Center for Infectious Disease"/>
            <person name="Wu L."/>
            <person name="Ma J."/>
        </authorList>
    </citation>
    <scope>NUCLEOTIDE SEQUENCE [LARGE SCALE GENOMIC DNA]</scope>
    <source>
        <strain evidence="6">KACC 11299</strain>
    </source>
</reference>
<dbReference type="Pfam" id="PF12833">
    <property type="entry name" value="HTH_18"/>
    <property type="match status" value="1"/>
</dbReference>
<comment type="caution">
    <text evidence="5">The sequence shown here is derived from an EMBL/GenBank/DDBJ whole genome shotgun (WGS) entry which is preliminary data.</text>
</comment>
<gene>
    <name evidence="5" type="ORF">ACFPTP_00595</name>
</gene>
<organism evidence="5 6">
    <name type="scientific">Sporosarcina koreensis</name>
    <dbReference type="NCBI Taxonomy" id="334735"/>
    <lineage>
        <taxon>Bacteria</taxon>
        <taxon>Bacillati</taxon>
        <taxon>Bacillota</taxon>
        <taxon>Bacilli</taxon>
        <taxon>Bacillales</taxon>
        <taxon>Caryophanaceae</taxon>
        <taxon>Sporosarcina</taxon>
    </lineage>
</organism>
<keyword evidence="3" id="KW-0804">Transcription</keyword>
<dbReference type="SMART" id="SM00342">
    <property type="entry name" value="HTH_ARAC"/>
    <property type="match status" value="1"/>
</dbReference>
<protein>
    <submittedName>
        <fullName evidence="5">Helix-turn-helix domain-containing protein</fullName>
    </submittedName>
</protein>
<dbReference type="Gene3D" id="1.10.10.60">
    <property type="entry name" value="Homeodomain-like"/>
    <property type="match status" value="2"/>
</dbReference>
<dbReference type="PROSITE" id="PS01124">
    <property type="entry name" value="HTH_ARAC_FAMILY_2"/>
    <property type="match status" value="1"/>
</dbReference>
<evidence type="ECO:0000256" key="2">
    <source>
        <dbReference type="ARBA" id="ARBA00023125"/>
    </source>
</evidence>
<evidence type="ECO:0000259" key="4">
    <source>
        <dbReference type="PROSITE" id="PS01124"/>
    </source>
</evidence>
<dbReference type="SUPFAM" id="SSF46689">
    <property type="entry name" value="Homeodomain-like"/>
    <property type="match status" value="2"/>
</dbReference>
<dbReference type="RefSeq" id="WP_381441412.1">
    <property type="nucleotide sequence ID" value="NZ_JBHSNP010000002.1"/>
</dbReference>
<evidence type="ECO:0000313" key="5">
    <source>
        <dbReference type="EMBL" id="MFC5601763.1"/>
    </source>
</evidence>
<keyword evidence="6" id="KW-1185">Reference proteome</keyword>
<dbReference type="EMBL" id="JBHSNP010000002">
    <property type="protein sequence ID" value="MFC5601763.1"/>
    <property type="molecule type" value="Genomic_DNA"/>
</dbReference>
<keyword evidence="1" id="KW-0805">Transcription regulation</keyword>
<dbReference type="InterPro" id="IPR018060">
    <property type="entry name" value="HTH_AraC"/>
</dbReference>
<evidence type="ECO:0000256" key="1">
    <source>
        <dbReference type="ARBA" id="ARBA00023015"/>
    </source>
</evidence>
<proteinExistence type="predicted"/>
<accession>A0ABW0TV78</accession>
<dbReference type="PRINTS" id="PR00032">
    <property type="entry name" value="HTHARAC"/>
</dbReference>
<evidence type="ECO:0000313" key="6">
    <source>
        <dbReference type="Proteomes" id="UP001596071"/>
    </source>
</evidence>